<gene>
    <name evidence="2" type="ORF">ET418_04575</name>
</gene>
<reference evidence="2 3" key="1">
    <citation type="submission" date="2019-04" db="EMBL/GenBank/DDBJ databases">
        <title>Geobacter ruber sp. nov., ferric-reducing bacteria isolated from paddy soil.</title>
        <authorList>
            <person name="Xu Z."/>
            <person name="Masuda Y."/>
            <person name="Itoh H."/>
            <person name="Senoo K."/>
        </authorList>
    </citation>
    <scope>NUCLEOTIDE SEQUENCE [LARGE SCALE GENOMIC DNA]</scope>
    <source>
        <strain evidence="2 3">Red88</strain>
    </source>
</reference>
<dbReference type="AlphaFoldDB" id="A0A5A9XMS8"/>
<name>A0A5A9XMS8_9BACT</name>
<evidence type="ECO:0008006" key="4">
    <source>
        <dbReference type="Google" id="ProtNLM"/>
    </source>
</evidence>
<dbReference type="EMBL" id="SRSD01000002">
    <property type="protein sequence ID" value="KAA0894234.1"/>
    <property type="molecule type" value="Genomic_DNA"/>
</dbReference>
<keyword evidence="3" id="KW-1185">Reference proteome</keyword>
<evidence type="ECO:0000256" key="1">
    <source>
        <dbReference type="SAM" id="SignalP"/>
    </source>
</evidence>
<comment type="caution">
    <text evidence="2">The sequence shown here is derived from an EMBL/GenBank/DDBJ whole genome shotgun (WGS) entry which is preliminary data.</text>
</comment>
<feature type="signal peptide" evidence="1">
    <location>
        <begin position="1"/>
        <end position="17"/>
    </location>
</feature>
<proteinExistence type="predicted"/>
<keyword evidence="1" id="KW-0732">Signal</keyword>
<feature type="chain" id="PRO_5022951339" description="PEGA domain-containing protein" evidence="1">
    <location>
        <begin position="18"/>
        <end position="97"/>
    </location>
</feature>
<dbReference type="PROSITE" id="PS51257">
    <property type="entry name" value="PROKAR_LIPOPROTEIN"/>
    <property type="match status" value="1"/>
</dbReference>
<evidence type="ECO:0000313" key="2">
    <source>
        <dbReference type="EMBL" id="KAA0894234.1"/>
    </source>
</evidence>
<evidence type="ECO:0000313" key="3">
    <source>
        <dbReference type="Proteomes" id="UP000324298"/>
    </source>
</evidence>
<accession>A0A5A9XMS8</accession>
<organism evidence="2 3">
    <name type="scientific">Oryzomonas rubra</name>
    <dbReference type="NCBI Taxonomy" id="2509454"/>
    <lineage>
        <taxon>Bacteria</taxon>
        <taxon>Pseudomonadati</taxon>
        <taxon>Thermodesulfobacteriota</taxon>
        <taxon>Desulfuromonadia</taxon>
        <taxon>Geobacterales</taxon>
        <taxon>Geobacteraceae</taxon>
        <taxon>Oryzomonas</taxon>
    </lineage>
</organism>
<dbReference type="RefSeq" id="WP_149306391.1">
    <property type="nucleotide sequence ID" value="NZ_SRSD01000002.1"/>
</dbReference>
<protein>
    <recommendedName>
        <fullName evidence="4">PEGA domain-containing protein</fullName>
    </recommendedName>
</protein>
<sequence length="97" mass="10761">MKIFMLMICITFFAGCAMPITTVRSVDTRPSISVSGSNKLADLYVDGIKMGRAADYEEPNQLKLDAGTHRVSIVDAGKTTFEQTIFIESEHKLIFVQ</sequence>
<dbReference type="Proteomes" id="UP000324298">
    <property type="component" value="Unassembled WGS sequence"/>
</dbReference>